<gene>
    <name evidence="1" type="ORF">LCGC14_0567110</name>
</gene>
<organism evidence="1">
    <name type="scientific">marine sediment metagenome</name>
    <dbReference type="NCBI Taxonomy" id="412755"/>
    <lineage>
        <taxon>unclassified sequences</taxon>
        <taxon>metagenomes</taxon>
        <taxon>ecological metagenomes</taxon>
    </lineage>
</organism>
<name>A0A0F9RQM9_9ZZZZ</name>
<protein>
    <submittedName>
        <fullName evidence="1">Uncharacterized protein</fullName>
    </submittedName>
</protein>
<evidence type="ECO:0000313" key="1">
    <source>
        <dbReference type="EMBL" id="KKN56989.1"/>
    </source>
</evidence>
<dbReference type="AlphaFoldDB" id="A0A0F9RQM9"/>
<sequence>MSALDLLNDLFKKLEEIEKKISKNHTRLLVLAKRVKKLELE</sequence>
<proteinExistence type="predicted"/>
<reference evidence="1" key="1">
    <citation type="journal article" date="2015" name="Nature">
        <title>Complex archaea that bridge the gap between prokaryotes and eukaryotes.</title>
        <authorList>
            <person name="Spang A."/>
            <person name="Saw J.H."/>
            <person name="Jorgensen S.L."/>
            <person name="Zaremba-Niedzwiedzka K."/>
            <person name="Martijn J."/>
            <person name="Lind A.E."/>
            <person name="van Eijk R."/>
            <person name="Schleper C."/>
            <person name="Guy L."/>
            <person name="Ettema T.J."/>
        </authorList>
    </citation>
    <scope>NUCLEOTIDE SEQUENCE</scope>
</reference>
<accession>A0A0F9RQM9</accession>
<comment type="caution">
    <text evidence="1">The sequence shown here is derived from an EMBL/GenBank/DDBJ whole genome shotgun (WGS) entry which is preliminary data.</text>
</comment>
<dbReference type="EMBL" id="LAZR01000825">
    <property type="protein sequence ID" value="KKN56989.1"/>
    <property type="molecule type" value="Genomic_DNA"/>
</dbReference>